<dbReference type="Gene3D" id="3.40.630.30">
    <property type="match status" value="1"/>
</dbReference>
<dbReference type="CDD" id="cd04301">
    <property type="entry name" value="NAT_SF"/>
    <property type="match status" value="1"/>
</dbReference>
<sequence>MNIETLQNPPAALFEELEEKITAFNEERWEVKTKYPLAIAVRDENGALLAGASARTFGLWLLIENLWVSEALRGQDMGSKILAQLEAAAIDRGCQFAILDTLNFQARPFYEKFNYQVGWVQPSYPATGCKYFMSKQLISI</sequence>
<protein>
    <submittedName>
        <fullName evidence="2">GNAT family N-acetyltransferase</fullName>
    </submittedName>
</protein>
<reference evidence="2 3" key="1">
    <citation type="submission" date="2020-03" db="EMBL/GenBank/DDBJ databases">
        <title>Draft genome sequence of environmentally isolated violet-colored cultures.</title>
        <authorList>
            <person name="Wilson H.S."/>
        </authorList>
    </citation>
    <scope>NUCLEOTIDE SEQUENCE [LARGE SCALE GENOMIC DNA]</scope>
    <source>
        <strain evidence="2 3">HSC-16F04</strain>
    </source>
</reference>
<comment type="caution">
    <text evidence="2">The sequence shown here is derived from an EMBL/GenBank/DDBJ whole genome shotgun (WGS) entry which is preliminary data.</text>
</comment>
<evidence type="ECO:0000313" key="3">
    <source>
        <dbReference type="Proteomes" id="UP000712570"/>
    </source>
</evidence>
<evidence type="ECO:0000313" key="2">
    <source>
        <dbReference type="EMBL" id="NHQ85031.1"/>
    </source>
</evidence>
<dbReference type="InterPro" id="IPR016181">
    <property type="entry name" value="Acyl_CoA_acyltransferase"/>
</dbReference>
<name>A0ABX0KLH0_9NEIS</name>
<organism evidence="2 3">
    <name type="scientific">Iodobacter violaceini</name>
    <dbReference type="NCBI Taxonomy" id="3044271"/>
    <lineage>
        <taxon>Bacteria</taxon>
        <taxon>Pseudomonadati</taxon>
        <taxon>Pseudomonadota</taxon>
        <taxon>Betaproteobacteria</taxon>
        <taxon>Neisseriales</taxon>
        <taxon>Chitinibacteraceae</taxon>
        <taxon>Iodobacter</taxon>
    </lineage>
</organism>
<dbReference type="SUPFAM" id="SSF55729">
    <property type="entry name" value="Acyl-CoA N-acyltransferases (Nat)"/>
    <property type="match status" value="1"/>
</dbReference>
<keyword evidence="3" id="KW-1185">Reference proteome</keyword>
<dbReference type="RefSeq" id="WP_166821720.1">
    <property type="nucleotide sequence ID" value="NZ_JAAOLX010000001.1"/>
</dbReference>
<dbReference type="EMBL" id="JAAOLX010000001">
    <property type="protein sequence ID" value="NHQ85031.1"/>
    <property type="molecule type" value="Genomic_DNA"/>
</dbReference>
<dbReference type="Pfam" id="PF00583">
    <property type="entry name" value="Acetyltransf_1"/>
    <property type="match status" value="1"/>
</dbReference>
<dbReference type="InterPro" id="IPR000182">
    <property type="entry name" value="GNAT_dom"/>
</dbReference>
<proteinExistence type="predicted"/>
<accession>A0ABX0KLH0</accession>
<gene>
    <name evidence="2" type="ORF">HA050_02765</name>
</gene>
<dbReference type="PROSITE" id="PS51186">
    <property type="entry name" value="GNAT"/>
    <property type="match status" value="1"/>
</dbReference>
<dbReference type="Proteomes" id="UP000712570">
    <property type="component" value="Unassembled WGS sequence"/>
</dbReference>
<feature type="domain" description="N-acetyltransferase" evidence="1">
    <location>
        <begin position="1"/>
        <end position="138"/>
    </location>
</feature>
<evidence type="ECO:0000259" key="1">
    <source>
        <dbReference type="PROSITE" id="PS51186"/>
    </source>
</evidence>